<accession>A0A4R2HB58</accession>
<dbReference type="OrthoDB" id="3828180at2"/>
<dbReference type="PROSITE" id="PS51257">
    <property type="entry name" value="PROKAR_LIPOPROTEIN"/>
    <property type="match status" value="1"/>
</dbReference>
<evidence type="ECO:0000313" key="3">
    <source>
        <dbReference type="Proteomes" id="UP000294508"/>
    </source>
</evidence>
<reference evidence="2 3" key="1">
    <citation type="journal article" date="2015" name="Stand. Genomic Sci.">
        <title>Genomic Encyclopedia of Bacterial and Archaeal Type Strains, Phase III: the genomes of soil and plant-associated and newly described type strains.</title>
        <authorList>
            <person name="Whitman W.B."/>
            <person name="Woyke T."/>
            <person name="Klenk H.P."/>
            <person name="Zhou Y."/>
            <person name="Lilburn T.G."/>
            <person name="Beck B.J."/>
            <person name="De Vos P."/>
            <person name="Vandamme P."/>
            <person name="Eisen J.A."/>
            <person name="Garrity G."/>
            <person name="Hugenholtz P."/>
            <person name="Kyrpides N.C."/>
        </authorList>
    </citation>
    <scope>NUCLEOTIDE SEQUENCE [LARGE SCALE GENOMIC DNA]</scope>
    <source>
        <strain evidence="2 3">VKM Ac-2572</strain>
    </source>
</reference>
<evidence type="ECO:0000313" key="2">
    <source>
        <dbReference type="EMBL" id="TCO23494.1"/>
    </source>
</evidence>
<feature type="region of interest" description="Disordered" evidence="1">
    <location>
        <begin position="28"/>
        <end position="57"/>
    </location>
</feature>
<dbReference type="InterPro" id="IPR006311">
    <property type="entry name" value="TAT_signal"/>
</dbReference>
<dbReference type="Proteomes" id="UP000294508">
    <property type="component" value="Unassembled WGS sequence"/>
</dbReference>
<dbReference type="PROSITE" id="PS51318">
    <property type="entry name" value="TAT"/>
    <property type="match status" value="1"/>
</dbReference>
<proteinExistence type="predicted"/>
<gene>
    <name evidence="2" type="ORF">EV652_109322</name>
</gene>
<organism evidence="2 3">
    <name type="scientific">Kribbella steppae</name>
    <dbReference type="NCBI Taxonomy" id="2512223"/>
    <lineage>
        <taxon>Bacteria</taxon>
        <taxon>Bacillati</taxon>
        <taxon>Actinomycetota</taxon>
        <taxon>Actinomycetes</taxon>
        <taxon>Propionibacteriales</taxon>
        <taxon>Kribbellaceae</taxon>
        <taxon>Kribbella</taxon>
    </lineage>
</organism>
<dbReference type="AlphaFoldDB" id="A0A4R2HB58"/>
<dbReference type="RefSeq" id="WP_132212077.1">
    <property type="nucleotide sequence ID" value="NZ_SLWN01000009.1"/>
</dbReference>
<keyword evidence="3" id="KW-1185">Reference proteome</keyword>
<sequence>MPNEPLRLSRRAALTTAALASGAVVLTGCDDNSSGSGTPGAAKNSKSGQPAEETPSTDPVIVAALSTAAAQVTQLSLRYTSVSQKFPALRTQLAAGAKYHASHLARLKETAGVQPPAPGKLPALPSTSSAALTDLAKREKAAAIAHAAAAAKVSGQAARLLAMIAAAETQLATTLTPKKKAESE</sequence>
<evidence type="ECO:0000256" key="1">
    <source>
        <dbReference type="SAM" id="MobiDB-lite"/>
    </source>
</evidence>
<comment type="caution">
    <text evidence="2">The sequence shown here is derived from an EMBL/GenBank/DDBJ whole genome shotgun (WGS) entry which is preliminary data.</text>
</comment>
<protein>
    <submittedName>
        <fullName evidence="2">Uncharacterized protein</fullName>
    </submittedName>
</protein>
<name>A0A4R2HB58_9ACTN</name>
<dbReference type="EMBL" id="SLWN01000009">
    <property type="protein sequence ID" value="TCO23494.1"/>
    <property type="molecule type" value="Genomic_DNA"/>
</dbReference>